<dbReference type="AlphaFoldDB" id="A0A164T3F1"/>
<reference evidence="1 2" key="1">
    <citation type="submission" date="2016-03" db="EMBL/GenBank/DDBJ databases">
        <title>EvidentialGene: Evidence-directed Construction of Genes on Genomes.</title>
        <authorList>
            <person name="Gilbert D.G."/>
            <person name="Choi J.-H."/>
            <person name="Mockaitis K."/>
            <person name="Colbourne J."/>
            <person name="Pfrender M."/>
        </authorList>
    </citation>
    <scope>NUCLEOTIDE SEQUENCE [LARGE SCALE GENOMIC DNA]</scope>
    <source>
        <strain evidence="1 2">Xinb3</strain>
        <tissue evidence="1">Complete organism</tissue>
    </source>
</reference>
<sequence length="70" mass="8030">MKEWGTVYGTVVSCRVIMEIWRVGFSFTRAHHIVAWGISPRYVYGKNFTGWKLGKGRMSKGYIEQGDGEN</sequence>
<organism evidence="1 2">
    <name type="scientific">Daphnia magna</name>
    <dbReference type="NCBI Taxonomy" id="35525"/>
    <lineage>
        <taxon>Eukaryota</taxon>
        <taxon>Metazoa</taxon>
        <taxon>Ecdysozoa</taxon>
        <taxon>Arthropoda</taxon>
        <taxon>Crustacea</taxon>
        <taxon>Branchiopoda</taxon>
        <taxon>Diplostraca</taxon>
        <taxon>Cladocera</taxon>
        <taxon>Anomopoda</taxon>
        <taxon>Daphniidae</taxon>
        <taxon>Daphnia</taxon>
    </lineage>
</organism>
<evidence type="ECO:0000313" key="1">
    <source>
        <dbReference type="EMBL" id="KZS10171.1"/>
    </source>
</evidence>
<accession>A0A164T3F1</accession>
<proteinExistence type="predicted"/>
<keyword evidence="2" id="KW-1185">Reference proteome</keyword>
<evidence type="ECO:0000313" key="2">
    <source>
        <dbReference type="Proteomes" id="UP000076858"/>
    </source>
</evidence>
<name>A0A164T3F1_9CRUS</name>
<gene>
    <name evidence="1" type="ORF">APZ42_025426</name>
</gene>
<dbReference type="EMBL" id="LRGB01001876">
    <property type="protein sequence ID" value="KZS10171.1"/>
    <property type="molecule type" value="Genomic_DNA"/>
</dbReference>
<comment type="caution">
    <text evidence="1">The sequence shown here is derived from an EMBL/GenBank/DDBJ whole genome shotgun (WGS) entry which is preliminary data.</text>
</comment>
<protein>
    <submittedName>
        <fullName evidence="1">Uncharacterized protein</fullName>
    </submittedName>
</protein>
<dbReference type="Proteomes" id="UP000076858">
    <property type="component" value="Unassembled WGS sequence"/>
</dbReference>
<feature type="non-terminal residue" evidence="1">
    <location>
        <position position="70"/>
    </location>
</feature>